<evidence type="ECO:0000313" key="1">
    <source>
        <dbReference type="EMBL" id="EFG2161537.1"/>
    </source>
</evidence>
<keyword evidence="1" id="KW-0067">ATP-binding</keyword>
<dbReference type="InterPro" id="IPR027417">
    <property type="entry name" value="P-loop_NTPase"/>
</dbReference>
<comment type="caution">
    <text evidence="1">The sequence shown here is derived from an EMBL/GenBank/DDBJ whole genome shotgun (WGS) entry which is preliminary data.</text>
</comment>
<dbReference type="Gene3D" id="3.40.50.300">
    <property type="entry name" value="P-loop containing nucleotide triphosphate hydrolases"/>
    <property type="match status" value="1"/>
</dbReference>
<keyword evidence="1" id="KW-0547">Nucleotide-binding</keyword>
<gene>
    <name evidence="1" type="ORF">BRV02_002608</name>
</gene>
<dbReference type="AlphaFoldDB" id="A0AAN3KRG8"/>
<organism evidence="1 2">
    <name type="scientific">Escherichia coli</name>
    <dbReference type="NCBI Taxonomy" id="562"/>
    <lineage>
        <taxon>Bacteria</taxon>
        <taxon>Pseudomonadati</taxon>
        <taxon>Pseudomonadota</taxon>
        <taxon>Gammaproteobacteria</taxon>
        <taxon>Enterobacterales</taxon>
        <taxon>Enterobacteriaceae</taxon>
        <taxon>Escherichia</taxon>
    </lineage>
</organism>
<evidence type="ECO:0000313" key="2">
    <source>
        <dbReference type="Proteomes" id="UP000534332"/>
    </source>
</evidence>
<dbReference type="SUPFAM" id="SSF52540">
    <property type="entry name" value="P-loop containing nucleoside triphosphate hydrolases"/>
    <property type="match status" value="1"/>
</dbReference>
<sequence length="397" mass="45207">MIFTRLKFVNLCAFSDAELNLSFPRKLVNSPIDGEFLFGRPKFYYRKVCILTGANASGKTSLGRMLWGIQLFLSRKNLYQSAFPVNDKTKSASFEADFATEGFLHHRIFVKFRSDKSGTYLISEVKYASVFIGENDSCVKTTRKLDRVFQESGQYIANSYYHAVAADGESVSLENFKKNVFLGGWYYLLSKTKEETTEISGLDKNILELIMKTFDPSIKSVLELRENDGEENDKDVLTGFSIRFHNNDNVIVTNSGEVANCDRLSRGTYDAVKLSHFISSINSDYMTSSETNNIACMLYFLDESMAYVHSELERAIITLIISKLKINSQFFYTTHNCDIFKLDLPIHSYIFIKKEHDSSVFVDASEILKKNDRNLAKYVENDVFGVLPDLSLIEALI</sequence>
<proteinExistence type="predicted"/>
<protein>
    <submittedName>
        <fullName evidence="1">ATP-binding protein</fullName>
    </submittedName>
</protein>
<dbReference type="Proteomes" id="UP000534332">
    <property type="component" value="Unassembled WGS sequence"/>
</dbReference>
<dbReference type="GO" id="GO:0005524">
    <property type="term" value="F:ATP binding"/>
    <property type="evidence" value="ECO:0007669"/>
    <property type="project" value="UniProtKB-KW"/>
</dbReference>
<dbReference type="EMBL" id="AASSGK010000014">
    <property type="protein sequence ID" value="EFG2161537.1"/>
    <property type="molecule type" value="Genomic_DNA"/>
</dbReference>
<name>A0AAN3KRG8_ECOLX</name>
<accession>A0AAN3KRG8</accession>
<reference evidence="1 2" key="1">
    <citation type="submission" date="2020-02" db="EMBL/GenBank/DDBJ databases">
        <authorList>
            <person name="Ashton P.M."/>
            <person name="Dallman T."/>
            <person name="Nair S."/>
            <person name="De Pinna E."/>
            <person name="Peters T."/>
            <person name="Grant K."/>
        </authorList>
    </citation>
    <scope>NUCLEOTIDE SEQUENCE [LARGE SCALE GENOMIC DNA]</scope>
    <source>
        <strain evidence="1 2">188143</strain>
    </source>
</reference>
<dbReference type="RefSeq" id="WP_000578146.1">
    <property type="nucleotide sequence ID" value="NZ_BFZZ01000094.1"/>
</dbReference>